<dbReference type="OrthoDB" id="121499at2"/>
<evidence type="ECO:0000313" key="3">
    <source>
        <dbReference type="EMBL" id="QBP13725.1"/>
    </source>
</evidence>
<proteinExistence type="predicted"/>
<dbReference type="EMBL" id="CP037901">
    <property type="protein sequence ID" value="QBP13725.1"/>
    <property type="molecule type" value="Genomic_DNA"/>
</dbReference>
<evidence type="ECO:0000256" key="1">
    <source>
        <dbReference type="SAM" id="MobiDB-lite"/>
    </source>
</evidence>
<reference evidence="3 4" key="1">
    <citation type="submission" date="2019-03" db="EMBL/GenBank/DDBJ databases">
        <title>Comparative insights into the high quality Complete genome sequence of highly metal resistant Cupriavidus metallidurans strain BS1 isolated from a gold-copper mine.</title>
        <authorList>
            <person name="Mazhar H.S."/>
            <person name="Rensing C."/>
        </authorList>
    </citation>
    <scope>NUCLEOTIDE SEQUENCE [LARGE SCALE GENOMIC DNA]</scope>
    <source>
        <strain evidence="3 4">BS1</strain>
    </source>
</reference>
<dbReference type="RefSeq" id="WP_008647801.1">
    <property type="nucleotide sequence ID" value="NZ_CP037901.1"/>
</dbReference>
<feature type="region of interest" description="Disordered" evidence="1">
    <location>
        <begin position="29"/>
        <end position="48"/>
    </location>
</feature>
<gene>
    <name evidence="3" type="ORF">DDF84_029530</name>
</gene>
<feature type="signal peptide" evidence="2">
    <location>
        <begin position="1"/>
        <end position="27"/>
    </location>
</feature>
<dbReference type="InterPro" id="IPR024447">
    <property type="entry name" value="YXWGXW_rpt"/>
</dbReference>
<keyword evidence="2" id="KW-0732">Signal</keyword>
<dbReference type="Pfam" id="PF12779">
    <property type="entry name" value="WXXGXW"/>
    <property type="match status" value="2"/>
</dbReference>
<feature type="chain" id="PRO_5019783218" evidence="2">
    <location>
        <begin position="28"/>
        <end position="102"/>
    </location>
</feature>
<organism evidence="3 4">
    <name type="scientific">Cupriavidus metallidurans</name>
    <dbReference type="NCBI Taxonomy" id="119219"/>
    <lineage>
        <taxon>Bacteria</taxon>
        <taxon>Pseudomonadati</taxon>
        <taxon>Pseudomonadota</taxon>
        <taxon>Betaproteobacteria</taxon>
        <taxon>Burkholderiales</taxon>
        <taxon>Burkholderiaceae</taxon>
        <taxon>Cupriavidus</taxon>
    </lineage>
</organism>
<accession>A0A482IXB1</accession>
<sequence length="102" mass="11785">MKRQLLLAAAVLAAGSVFGLISPGAQAHDNYYRSPPPPPRHEVRPAPRPGHVWVPGHYDHARDNYAWRGGYWQSARPGYRYVPERWERGPHGWYKRPGYWGR</sequence>
<evidence type="ECO:0000256" key="2">
    <source>
        <dbReference type="SAM" id="SignalP"/>
    </source>
</evidence>
<dbReference type="Proteomes" id="UP000253772">
    <property type="component" value="Chromosome c2"/>
</dbReference>
<name>A0A482IXB1_9BURK</name>
<evidence type="ECO:0000313" key="4">
    <source>
        <dbReference type="Proteomes" id="UP000253772"/>
    </source>
</evidence>
<protein>
    <submittedName>
        <fullName evidence="3">Uncharacterized protein</fullName>
    </submittedName>
</protein>
<dbReference type="GeneID" id="60823661"/>
<dbReference type="AlphaFoldDB" id="A0A482IXB1"/>